<dbReference type="AlphaFoldDB" id="A0A0E9SH17"/>
<name>A0A0E9SH17_ANGAN</name>
<reference evidence="1" key="2">
    <citation type="journal article" date="2015" name="Fish Shellfish Immunol.">
        <title>Early steps in the European eel (Anguilla anguilla)-Vibrio vulnificus interaction in the gills: Role of the RtxA13 toxin.</title>
        <authorList>
            <person name="Callol A."/>
            <person name="Pajuelo D."/>
            <person name="Ebbesson L."/>
            <person name="Teles M."/>
            <person name="MacKenzie S."/>
            <person name="Amaro C."/>
        </authorList>
    </citation>
    <scope>NUCLEOTIDE SEQUENCE</scope>
</reference>
<evidence type="ECO:0000313" key="1">
    <source>
        <dbReference type="EMBL" id="JAH39773.1"/>
    </source>
</evidence>
<dbReference type="EMBL" id="GBXM01068804">
    <property type="protein sequence ID" value="JAH39773.1"/>
    <property type="molecule type" value="Transcribed_RNA"/>
</dbReference>
<organism evidence="1">
    <name type="scientific">Anguilla anguilla</name>
    <name type="common">European freshwater eel</name>
    <name type="synonym">Muraena anguilla</name>
    <dbReference type="NCBI Taxonomy" id="7936"/>
    <lineage>
        <taxon>Eukaryota</taxon>
        <taxon>Metazoa</taxon>
        <taxon>Chordata</taxon>
        <taxon>Craniata</taxon>
        <taxon>Vertebrata</taxon>
        <taxon>Euteleostomi</taxon>
        <taxon>Actinopterygii</taxon>
        <taxon>Neopterygii</taxon>
        <taxon>Teleostei</taxon>
        <taxon>Anguilliformes</taxon>
        <taxon>Anguillidae</taxon>
        <taxon>Anguilla</taxon>
    </lineage>
</organism>
<accession>A0A0E9SH17</accession>
<protein>
    <submittedName>
        <fullName evidence="1">Uncharacterized protein</fullName>
    </submittedName>
</protein>
<proteinExistence type="predicted"/>
<reference evidence="1" key="1">
    <citation type="submission" date="2014-11" db="EMBL/GenBank/DDBJ databases">
        <authorList>
            <person name="Amaro Gonzalez C."/>
        </authorList>
    </citation>
    <scope>NUCLEOTIDE SEQUENCE</scope>
</reference>
<sequence>MPCQQEQRRYYPFASYHSRHGVLLNPAHLCKDD</sequence>